<dbReference type="PANTHER" id="PTHR43133">
    <property type="entry name" value="RNA POLYMERASE ECF-TYPE SIGMA FACTO"/>
    <property type="match status" value="1"/>
</dbReference>
<evidence type="ECO:0000259" key="6">
    <source>
        <dbReference type="Pfam" id="PF08281"/>
    </source>
</evidence>
<dbReference type="Gene3D" id="1.10.10.10">
    <property type="entry name" value="Winged helix-like DNA-binding domain superfamily/Winged helix DNA-binding domain"/>
    <property type="match status" value="1"/>
</dbReference>
<feature type="domain" description="RNA polymerase sigma factor 70 region 4 type 2" evidence="6">
    <location>
        <begin position="132"/>
        <end position="183"/>
    </location>
</feature>
<keyword evidence="2" id="KW-0805">Transcription regulation</keyword>
<feature type="domain" description="RNA polymerase sigma-70 region 2" evidence="5">
    <location>
        <begin position="34"/>
        <end position="100"/>
    </location>
</feature>
<dbReference type="InterPro" id="IPR013325">
    <property type="entry name" value="RNA_pol_sigma_r2"/>
</dbReference>
<dbReference type="HOGENOM" id="CLU_047691_9_3_4"/>
<dbReference type="EMBL" id="CP001715">
    <property type="protein sequence ID" value="ACV36294.1"/>
    <property type="molecule type" value="Genomic_DNA"/>
</dbReference>
<reference evidence="7" key="1">
    <citation type="submission" date="2009-08" db="EMBL/GenBank/DDBJ databases">
        <authorList>
            <consortium name="US DOE Joint Genome Institute"/>
            <person name="Lucas S."/>
            <person name="Copeland A."/>
            <person name="Lapidus A."/>
            <person name="Glavina del Rio T."/>
            <person name="Dalin E."/>
            <person name="Tice H."/>
            <person name="Bruce D."/>
            <person name="Barry K."/>
            <person name="Pitluck S."/>
            <person name="Lowry S."/>
            <person name="Larimer F."/>
            <person name="Land M."/>
            <person name="Hauser L."/>
            <person name="Kyrpides N."/>
            <person name="Ivanova N."/>
            <person name="McMahon K.D."/>
            <person name="Hugenholtz P."/>
        </authorList>
    </citation>
    <scope>NUCLEOTIDE SEQUENCE</scope>
    <source>
        <strain evidence="7">UW-1</strain>
    </source>
</reference>
<dbReference type="GO" id="GO:0006352">
    <property type="term" value="P:DNA-templated transcription initiation"/>
    <property type="evidence" value="ECO:0007669"/>
    <property type="project" value="InterPro"/>
</dbReference>
<dbReference type="InterPro" id="IPR013249">
    <property type="entry name" value="RNA_pol_sigma70_r4_t2"/>
</dbReference>
<dbReference type="Gene3D" id="1.10.1740.10">
    <property type="match status" value="1"/>
</dbReference>
<dbReference type="InterPro" id="IPR013324">
    <property type="entry name" value="RNA_pol_sigma_r3/r4-like"/>
</dbReference>
<dbReference type="InterPro" id="IPR007627">
    <property type="entry name" value="RNA_pol_sigma70_r2"/>
</dbReference>
<dbReference type="GO" id="GO:0016987">
    <property type="term" value="F:sigma factor activity"/>
    <property type="evidence" value="ECO:0007669"/>
    <property type="project" value="UniProtKB-KW"/>
</dbReference>
<accession>C7RUP9</accession>
<name>C7RUP9_ACCRE</name>
<dbReference type="OrthoDB" id="9784272at2"/>
<evidence type="ECO:0000259" key="5">
    <source>
        <dbReference type="Pfam" id="PF04542"/>
    </source>
</evidence>
<dbReference type="AlphaFoldDB" id="C7RUP9"/>
<dbReference type="Pfam" id="PF04542">
    <property type="entry name" value="Sigma70_r2"/>
    <property type="match status" value="1"/>
</dbReference>
<keyword evidence="4" id="KW-0804">Transcription</keyword>
<dbReference type="GO" id="GO:0003677">
    <property type="term" value="F:DNA binding"/>
    <property type="evidence" value="ECO:0007669"/>
    <property type="project" value="InterPro"/>
</dbReference>
<comment type="similarity">
    <text evidence="1">Belongs to the sigma-70 factor family. ECF subfamily.</text>
</comment>
<dbReference type="NCBIfam" id="TIGR02937">
    <property type="entry name" value="sigma70-ECF"/>
    <property type="match status" value="1"/>
</dbReference>
<reference evidence="7" key="2">
    <citation type="submission" date="2009-09" db="EMBL/GenBank/DDBJ databases">
        <title>Complete sequence of chromosome of Candidatus Accumulibacter phosphatis clade IIA str. UW-1.</title>
        <authorList>
            <consortium name="US DOE Joint Genome Institute"/>
            <person name="Martin H.G."/>
            <person name="Ivanova N."/>
            <person name="Kunin V."/>
            <person name="Warnecke F."/>
            <person name="Barry K."/>
            <person name="He S."/>
            <person name="Salamov A."/>
            <person name="Szeto E."/>
            <person name="Dalin E."/>
            <person name="Pangilinan J.L."/>
            <person name="Lapidus A."/>
            <person name="Lowry S."/>
            <person name="Kyrpides N.C."/>
            <person name="McMahon K.D."/>
            <person name="Hugenholtz P."/>
        </authorList>
    </citation>
    <scope>NUCLEOTIDE SEQUENCE [LARGE SCALE GENOMIC DNA]</scope>
    <source>
        <strain evidence="7">UW-1</strain>
    </source>
</reference>
<dbReference type="InterPro" id="IPR036388">
    <property type="entry name" value="WH-like_DNA-bd_sf"/>
</dbReference>
<dbReference type="STRING" id="522306.CAP2UW1_3017"/>
<dbReference type="PANTHER" id="PTHR43133:SF62">
    <property type="entry name" value="RNA POLYMERASE SIGMA FACTOR SIGZ"/>
    <property type="match status" value="1"/>
</dbReference>
<evidence type="ECO:0000256" key="2">
    <source>
        <dbReference type="ARBA" id="ARBA00023015"/>
    </source>
</evidence>
<dbReference type="Pfam" id="PF08281">
    <property type="entry name" value="Sigma70_r4_2"/>
    <property type="match status" value="1"/>
</dbReference>
<sequence>MGESRPRRPFADEERLQDWIARMVRQDQQALGELYETMAGRVYGLALRITRHVQTAEEVTEDAFWQVWRQAPRFDATRGSAVTWILTITRSRALDALRRSDPAEPLDEECLADLQAGSDPQDLLAAVQREHRLHAALRNLDPLPRQLVALAFFRGLSHEEIASQTSLPLGTVKSHIRRALLRLRQLLGADDPHSPMVTP</sequence>
<dbReference type="SUPFAM" id="SSF88946">
    <property type="entry name" value="Sigma2 domain of RNA polymerase sigma factors"/>
    <property type="match status" value="1"/>
</dbReference>
<dbReference type="KEGG" id="app:CAP2UW1_3017"/>
<dbReference type="InterPro" id="IPR039425">
    <property type="entry name" value="RNA_pol_sigma-70-like"/>
</dbReference>
<proteinExistence type="inferred from homology"/>
<protein>
    <submittedName>
        <fullName evidence="7">RNA polymerase, sigma-24 subunit, ECF subfamily</fullName>
    </submittedName>
</protein>
<keyword evidence="3" id="KW-0731">Sigma factor</keyword>
<gene>
    <name evidence="7" type="ordered locus">CAP2UW1_3017</name>
</gene>
<evidence type="ECO:0000256" key="4">
    <source>
        <dbReference type="ARBA" id="ARBA00023163"/>
    </source>
</evidence>
<evidence type="ECO:0000256" key="1">
    <source>
        <dbReference type="ARBA" id="ARBA00010641"/>
    </source>
</evidence>
<dbReference type="InterPro" id="IPR014284">
    <property type="entry name" value="RNA_pol_sigma-70_dom"/>
</dbReference>
<evidence type="ECO:0000313" key="7">
    <source>
        <dbReference type="EMBL" id="ACV36294.1"/>
    </source>
</evidence>
<dbReference type="SUPFAM" id="SSF88659">
    <property type="entry name" value="Sigma3 and sigma4 domains of RNA polymerase sigma factors"/>
    <property type="match status" value="1"/>
</dbReference>
<organism evidence="7">
    <name type="scientific">Accumulibacter regalis</name>
    <dbReference type="NCBI Taxonomy" id="522306"/>
    <lineage>
        <taxon>Bacteria</taxon>
        <taxon>Pseudomonadati</taxon>
        <taxon>Pseudomonadota</taxon>
        <taxon>Betaproteobacteria</taxon>
        <taxon>Candidatus Accumulibacter</taxon>
    </lineage>
</organism>
<dbReference type="eggNOG" id="COG1595">
    <property type="taxonomic scope" value="Bacteria"/>
</dbReference>
<evidence type="ECO:0000256" key="3">
    <source>
        <dbReference type="ARBA" id="ARBA00023082"/>
    </source>
</evidence>